<gene>
    <name evidence="1" type="ORF">P1P91_10830</name>
</gene>
<protein>
    <submittedName>
        <fullName evidence="1">Uncharacterized protein</fullName>
    </submittedName>
</protein>
<reference evidence="1 2" key="1">
    <citation type="submission" date="2023-03" db="EMBL/GenBank/DDBJ databases">
        <title>Halomonas sp. nov., isolated from Korean tranditional fermented seafood 'Jeotgal'.</title>
        <authorList>
            <person name="Kim B."/>
            <person name="Shin N.-R."/>
        </authorList>
    </citation>
    <scope>NUCLEOTIDE SEQUENCE [LARGE SCALE GENOMIC DNA]</scope>
    <source>
        <strain evidence="1 2">SG2L-4</strain>
    </source>
</reference>
<evidence type="ECO:0000313" key="1">
    <source>
        <dbReference type="EMBL" id="WNK19346.1"/>
    </source>
</evidence>
<organism evidence="1 2">
    <name type="scientific">Halomonas piscis</name>
    <dbReference type="NCBI Taxonomy" id="3031727"/>
    <lineage>
        <taxon>Bacteria</taxon>
        <taxon>Pseudomonadati</taxon>
        <taxon>Pseudomonadota</taxon>
        <taxon>Gammaproteobacteria</taxon>
        <taxon>Oceanospirillales</taxon>
        <taxon>Halomonadaceae</taxon>
        <taxon>Halomonas</taxon>
    </lineage>
</organism>
<dbReference type="EMBL" id="CP119391">
    <property type="protein sequence ID" value="WNK19346.1"/>
    <property type="molecule type" value="Genomic_DNA"/>
</dbReference>
<dbReference type="Proteomes" id="UP001301869">
    <property type="component" value="Chromosome"/>
</dbReference>
<keyword evidence="2" id="KW-1185">Reference proteome</keyword>
<evidence type="ECO:0000313" key="2">
    <source>
        <dbReference type="Proteomes" id="UP001301869"/>
    </source>
</evidence>
<name>A0ABY9YX45_9GAMM</name>
<proteinExistence type="predicted"/>
<dbReference type="RefSeq" id="WP_311882556.1">
    <property type="nucleotide sequence ID" value="NZ_CP119391.1"/>
</dbReference>
<accession>A0ABY9YX45</accession>
<sequence length="115" mass="12449">MTTSRSFWLVLALPVVVSAALGALIFGGEAVSDSDVEADIQQALAEQTAASVFELRNLQEVQYGYGICGSYRPLDGSSGYASFFYDTVNHRVVRDASSRAFTSHCDLSAICRDTR</sequence>